<dbReference type="KEGG" id="vg:55006403"/>
<dbReference type="GeneID" id="55006403"/>
<reference evidence="1 2" key="1">
    <citation type="submission" date="2018-09" db="EMBL/GenBank/DDBJ databases">
        <authorList>
            <person name="Kukan E.N."/>
            <person name="Stoner T.H."/>
            <person name="Garlena R.A."/>
            <person name="Russell D.A."/>
            <person name="Pope W.H."/>
            <person name="Jacobs-Sera D."/>
            <person name="Hatfull G.F."/>
        </authorList>
    </citation>
    <scope>NUCLEOTIDE SEQUENCE [LARGE SCALE GENOMIC DNA]</scope>
</reference>
<evidence type="ECO:0000313" key="2">
    <source>
        <dbReference type="Proteomes" id="UP000281790"/>
    </source>
</evidence>
<evidence type="ECO:0000313" key="1">
    <source>
        <dbReference type="EMBL" id="AYN56938.1"/>
    </source>
</evidence>
<name>A0A3G2KD63_9CAUD</name>
<keyword evidence="2" id="KW-1185">Reference proteome</keyword>
<organism evidence="1 2">
    <name type="scientific">Microbacterium phage Armstrong</name>
    <dbReference type="NCBI Taxonomy" id="2419971"/>
    <lineage>
        <taxon>Viruses</taxon>
        <taxon>Duplodnaviria</taxon>
        <taxon>Heunggongvirae</taxon>
        <taxon>Uroviricota</taxon>
        <taxon>Caudoviricetes</taxon>
        <taxon>Armstrongvirus</taxon>
        <taxon>Armstrongvirus armstrong</taxon>
    </lineage>
</organism>
<accession>A0A3G2KD63</accession>
<proteinExistence type="predicted"/>
<gene>
    <name evidence="1" type="primary">53</name>
    <name evidence="1" type="ORF">PBI_ARMSTRONG_53</name>
</gene>
<sequence>MTNNKKPYPATHFMAVGKHVESAYEEGRTGAVVQDFGDGTVLVDWLGYSLKTVCTPFDLEPLEA</sequence>
<dbReference type="RefSeq" id="YP_009815187.1">
    <property type="nucleotide sequence ID" value="NC_048090.1"/>
</dbReference>
<dbReference type="Proteomes" id="UP000281790">
    <property type="component" value="Segment"/>
</dbReference>
<protein>
    <submittedName>
        <fullName evidence="1">Uncharacterized protein</fullName>
    </submittedName>
</protein>
<dbReference type="EMBL" id="MH834596">
    <property type="protein sequence ID" value="AYN56938.1"/>
    <property type="molecule type" value="Genomic_DNA"/>
</dbReference>